<comment type="similarity">
    <text evidence="1">Belongs to the short-chain dehydrogenases/reductases (SDR) family.</text>
</comment>
<protein>
    <submittedName>
        <fullName evidence="2">SDR family oxidoreductase</fullName>
    </submittedName>
</protein>
<dbReference type="Pfam" id="PF13561">
    <property type="entry name" value="adh_short_C2"/>
    <property type="match status" value="1"/>
</dbReference>
<reference evidence="2" key="1">
    <citation type="submission" date="2020-07" db="EMBL/GenBank/DDBJ databases">
        <title>Huge and variable diversity of episymbiotic CPR bacteria and DPANN archaea in groundwater ecosystems.</title>
        <authorList>
            <person name="He C.Y."/>
            <person name="Keren R."/>
            <person name="Whittaker M."/>
            <person name="Farag I.F."/>
            <person name="Doudna J."/>
            <person name="Cate J.H.D."/>
            <person name="Banfield J.F."/>
        </authorList>
    </citation>
    <scope>NUCLEOTIDE SEQUENCE</scope>
    <source>
        <strain evidence="2">NC_groundwater_1586_Pr3_B-0.1um_66_15</strain>
    </source>
</reference>
<organism evidence="2 3">
    <name type="scientific">Devosia nanyangense</name>
    <dbReference type="NCBI Taxonomy" id="1228055"/>
    <lineage>
        <taxon>Bacteria</taxon>
        <taxon>Pseudomonadati</taxon>
        <taxon>Pseudomonadota</taxon>
        <taxon>Alphaproteobacteria</taxon>
        <taxon>Hyphomicrobiales</taxon>
        <taxon>Devosiaceae</taxon>
        <taxon>Devosia</taxon>
    </lineage>
</organism>
<dbReference type="GO" id="GO:0016616">
    <property type="term" value="F:oxidoreductase activity, acting on the CH-OH group of donors, NAD or NADP as acceptor"/>
    <property type="evidence" value="ECO:0007669"/>
    <property type="project" value="TreeGrafter"/>
</dbReference>
<dbReference type="PRINTS" id="PR00081">
    <property type="entry name" value="GDHRDH"/>
</dbReference>
<dbReference type="FunFam" id="3.40.50.720:FF:000084">
    <property type="entry name" value="Short-chain dehydrogenase reductase"/>
    <property type="match status" value="1"/>
</dbReference>
<dbReference type="PANTHER" id="PTHR42760">
    <property type="entry name" value="SHORT-CHAIN DEHYDROGENASES/REDUCTASES FAMILY MEMBER"/>
    <property type="match status" value="1"/>
</dbReference>
<proteinExistence type="inferred from homology"/>
<comment type="caution">
    <text evidence="2">The sequence shown here is derived from an EMBL/GenBank/DDBJ whole genome shotgun (WGS) entry which is preliminary data.</text>
</comment>
<gene>
    <name evidence="2" type="ORF">HY834_07615</name>
</gene>
<dbReference type="Proteomes" id="UP000782610">
    <property type="component" value="Unassembled WGS sequence"/>
</dbReference>
<dbReference type="CDD" id="cd05233">
    <property type="entry name" value="SDR_c"/>
    <property type="match status" value="1"/>
</dbReference>
<evidence type="ECO:0000256" key="1">
    <source>
        <dbReference type="ARBA" id="ARBA00006484"/>
    </source>
</evidence>
<dbReference type="GO" id="GO:0030497">
    <property type="term" value="P:fatty acid elongation"/>
    <property type="evidence" value="ECO:0007669"/>
    <property type="project" value="TreeGrafter"/>
</dbReference>
<evidence type="ECO:0000313" key="3">
    <source>
        <dbReference type="Proteomes" id="UP000782610"/>
    </source>
</evidence>
<accession>A0A933L1S1</accession>
<dbReference type="PANTHER" id="PTHR42760:SF135">
    <property type="entry name" value="BLL7886 PROTEIN"/>
    <property type="match status" value="1"/>
</dbReference>
<dbReference type="InterPro" id="IPR002347">
    <property type="entry name" value="SDR_fam"/>
</dbReference>
<dbReference type="SUPFAM" id="SSF51735">
    <property type="entry name" value="NAD(P)-binding Rossmann-fold domains"/>
    <property type="match status" value="1"/>
</dbReference>
<dbReference type="Gene3D" id="3.40.50.720">
    <property type="entry name" value="NAD(P)-binding Rossmann-like Domain"/>
    <property type="match status" value="1"/>
</dbReference>
<evidence type="ECO:0000313" key="2">
    <source>
        <dbReference type="EMBL" id="MBI4921602.1"/>
    </source>
</evidence>
<dbReference type="EMBL" id="JACRAF010000022">
    <property type="protein sequence ID" value="MBI4921602.1"/>
    <property type="molecule type" value="Genomic_DNA"/>
</dbReference>
<dbReference type="AlphaFoldDB" id="A0A933L1S1"/>
<dbReference type="InterPro" id="IPR036291">
    <property type="entry name" value="NAD(P)-bd_dom_sf"/>
</dbReference>
<dbReference type="PRINTS" id="PR00080">
    <property type="entry name" value="SDRFAMILY"/>
</dbReference>
<name>A0A933L1S1_9HYPH</name>
<sequence>MAGSVALVTGGGAGIGRAVAEALGAAGASLVIAEKVPERAEAVGRALDQAGIANLVVVCDVTDEAAVLALAEAISLTFGRLDVLVNNVGDVLGIHKPFAETSRAEWTALYGVNLEHIFLVTHAMLKLLRKGTDASIINVSSIEAFRGIPNFAVYGALKHAVTGFTKSLALELAPENIRVNAIAPETTETEQIQIDAWIPDEFKHLIERWIPLGRYGRPEDAAGAALFLASKLSSWMTGTTINLDGGALAAGGWRQTADGTWTNRPVITGHAQK</sequence>